<dbReference type="GO" id="GO:0003677">
    <property type="term" value="F:DNA binding"/>
    <property type="evidence" value="ECO:0007669"/>
    <property type="project" value="InterPro"/>
</dbReference>
<dbReference type="Proteomes" id="UP000073200">
    <property type="component" value="Unassembled WGS sequence"/>
</dbReference>
<dbReference type="Proteomes" id="UP000073388">
    <property type="component" value="Unassembled WGS sequence"/>
</dbReference>
<dbReference type="EMBL" id="FIGO01000005">
    <property type="protein sequence ID" value="CYU80416.1"/>
    <property type="molecule type" value="Genomic_DNA"/>
</dbReference>
<sequence>MPNVDGGRQKVLEYLKDNNLTITTLAVQYSMARQDVTNILNGKLKNPQANRFIARVIEDFKIR</sequence>
<name>A0A0M9FK78_STRSU</name>
<dbReference type="Proteomes" id="UP000073485">
    <property type="component" value="Unassembled WGS sequence"/>
</dbReference>
<protein>
    <submittedName>
        <fullName evidence="1">Putative phage antirepressor</fullName>
    </submittedName>
</protein>
<dbReference type="Proteomes" id="UP000072618">
    <property type="component" value="Unassembled WGS sequence"/>
</dbReference>
<evidence type="ECO:0000313" key="4">
    <source>
        <dbReference type="EMBL" id="CYW37400.1"/>
    </source>
</evidence>
<evidence type="ECO:0000313" key="3">
    <source>
        <dbReference type="EMBL" id="CYV16187.1"/>
    </source>
</evidence>
<evidence type="ECO:0000313" key="1">
    <source>
        <dbReference type="EMBL" id="CYU69737.1"/>
    </source>
</evidence>
<accession>A0A0M9FK78</accession>
<dbReference type="EMBL" id="FIGJ01000069">
    <property type="protein sequence ID" value="CYV16187.1"/>
    <property type="molecule type" value="Genomic_DNA"/>
</dbReference>
<evidence type="ECO:0000313" key="7">
    <source>
        <dbReference type="Proteomes" id="UP000073388"/>
    </source>
</evidence>
<gene>
    <name evidence="3" type="ORF">ERS132394_02437</name>
    <name evidence="2" type="ORF">ERS132410_01102</name>
    <name evidence="1" type="ORF">ERS132421_00296</name>
    <name evidence="4" type="ORF">ERS132461_02192</name>
</gene>
<proteinExistence type="predicted"/>
<evidence type="ECO:0000313" key="6">
    <source>
        <dbReference type="Proteomes" id="UP000073200"/>
    </source>
</evidence>
<evidence type="ECO:0000313" key="2">
    <source>
        <dbReference type="EMBL" id="CYU80416.1"/>
    </source>
</evidence>
<evidence type="ECO:0000313" key="5">
    <source>
        <dbReference type="Proteomes" id="UP000072618"/>
    </source>
</evidence>
<dbReference type="AlphaFoldDB" id="A0A0M9FK78"/>
<organism evidence="1 6">
    <name type="scientific">Streptococcus suis</name>
    <dbReference type="NCBI Taxonomy" id="1307"/>
    <lineage>
        <taxon>Bacteria</taxon>
        <taxon>Bacillati</taxon>
        <taxon>Bacillota</taxon>
        <taxon>Bacilli</taxon>
        <taxon>Lactobacillales</taxon>
        <taxon>Streptococcaceae</taxon>
        <taxon>Streptococcus</taxon>
    </lineage>
</organism>
<dbReference type="InterPro" id="IPR010982">
    <property type="entry name" value="Lambda_DNA-bd_dom_sf"/>
</dbReference>
<dbReference type="RefSeq" id="WP_024377491.1">
    <property type="nucleotide sequence ID" value="NZ_CEEO01000124.1"/>
</dbReference>
<dbReference type="PATRIC" id="fig|1307.473.peg.1062"/>
<dbReference type="EMBL" id="FIIX01000084">
    <property type="protein sequence ID" value="CYW37400.1"/>
    <property type="molecule type" value="Genomic_DNA"/>
</dbReference>
<dbReference type="EMBL" id="FIHG01000001">
    <property type="protein sequence ID" value="CYU69737.1"/>
    <property type="molecule type" value="Genomic_DNA"/>
</dbReference>
<dbReference type="Gene3D" id="1.10.260.40">
    <property type="entry name" value="lambda repressor-like DNA-binding domains"/>
    <property type="match status" value="1"/>
</dbReference>
<evidence type="ECO:0000313" key="8">
    <source>
        <dbReference type="Proteomes" id="UP000073485"/>
    </source>
</evidence>
<reference evidence="5 6" key="1">
    <citation type="submission" date="2016-02" db="EMBL/GenBank/DDBJ databases">
        <authorList>
            <consortium name="Pathogen Informatics"/>
        </authorList>
    </citation>
    <scope>NUCLEOTIDE SEQUENCE [LARGE SCALE GENOMIC DNA]</scope>
    <source>
        <strain evidence="3 5">LSS32</strain>
        <strain evidence="2 8">LSS48</strain>
        <strain evidence="1 6">LSS59</strain>
        <strain evidence="4 7">LSS99</strain>
    </source>
</reference>